<proteinExistence type="predicted"/>
<dbReference type="STRING" id="659018.ABB34_13320"/>
<comment type="caution">
    <text evidence="2">The sequence shown here is derived from an EMBL/GenBank/DDBJ whole genome shotgun (WGS) entry which is preliminary data.</text>
</comment>
<sequence>MKKIAIAVAMAGLMAGMTGTAGAGEPDPGIKAQLDSLEYAYEVDEDGDYRMVFDMEDERTQLVFVRSTVETYGNHRVREIWSPGYKSSGPQFPALIANRLLEDSNDSKLGSWVKQGDAAMFVVKIDADAGAEMLSDAIDAAIRSADAIELELTSKDDF</sequence>
<gene>
    <name evidence="2" type="ORF">ABB34_13320</name>
</gene>
<keyword evidence="3" id="KW-1185">Reference proteome</keyword>
<protein>
    <submittedName>
        <fullName evidence="2">Uncharacterized protein</fullName>
    </submittedName>
</protein>
<accession>A0A0R0DNE5</accession>
<dbReference type="Proteomes" id="UP000050940">
    <property type="component" value="Unassembled WGS sequence"/>
</dbReference>
<feature type="chain" id="PRO_5006396054" evidence="1">
    <location>
        <begin position="24"/>
        <end position="158"/>
    </location>
</feature>
<evidence type="ECO:0000313" key="3">
    <source>
        <dbReference type="Proteomes" id="UP000050940"/>
    </source>
</evidence>
<dbReference type="OrthoDB" id="6238810at2"/>
<dbReference type="PATRIC" id="fig|659018.3.peg.2875"/>
<feature type="signal peptide" evidence="1">
    <location>
        <begin position="1"/>
        <end position="23"/>
    </location>
</feature>
<reference evidence="2 3" key="1">
    <citation type="submission" date="2015-05" db="EMBL/GenBank/DDBJ databases">
        <title>Genome sequencing and analysis of members of genus Stenotrophomonas.</title>
        <authorList>
            <person name="Patil P.P."/>
            <person name="Midha S."/>
            <person name="Patil P.B."/>
        </authorList>
    </citation>
    <scope>NUCLEOTIDE SEQUENCE [LARGE SCALE GENOMIC DNA]</scope>
    <source>
        <strain evidence="2 3">JCM 16244</strain>
    </source>
</reference>
<dbReference type="AlphaFoldDB" id="A0A0R0DNE5"/>
<name>A0A0R0DNE5_9GAMM</name>
<dbReference type="EMBL" id="LDJP01000086">
    <property type="protein sequence ID" value="KRG82960.1"/>
    <property type="molecule type" value="Genomic_DNA"/>
</dbReference>
<evidence type="ECO:0000313" key="2">
    <source>
        <dbReference type="EMBL" id="KRG82960.1"/>
    </source>
</evidence>
<keyword evidence="1" id="KW-0732">Signal</keyword>
<dbReference type="RefSeq" id="WP_057641837.1">
    <property type="nucleotide sequence ID" value="NZ_LDJP01000086.1"/>
</dbReference>
<evidence type="ECO:0000256" key="1">
    <source>
        <dbReference type="SAM" id="SignalP"/>
    </source>
</evidence>
<organism evidence="2 3">
    <name type="scientific">Stenotrophomonas daejeonensis</name>
    <dbReference type="NCBI Taxonomy" id="659018"/>
    <lineage>
        <taxon>Bacteria</taxon>
        <taxon>Pseudomonadati</taxon>
        <taxon>Pseudomonadota</taxon>
        <taxon>Gammaproteobacteria</taxon>
        <taxon>Lysobacterales</taxon>
        <taxon>Lysobacteraceae</taxon>
        <taxon>Stenotrophomonas</taxon>
    </lineage>
</organism>